<dbReference type="PROSITE" id="PS51257">
    <property type="entry name" value="PROKAR_LIPOPROTEIN"/>
    <property type="match status" value="1"/>
</dbReference>
<dbReference type="EMBL" id="JAAGXA010000004">
    <property type="protein sequence ID" value="NEN77971.1"/>
    <property type="molecule type" value="Genomic_DNA"/>
</dbReference>
<protein>
    <recommendedName>
        <fullName evidence="4">Lipoprotein</fullName>
    </recommendedName>
</protein>
<keyword evidence="3" id="KW-1185">Reference proteome</keyword>
<gene>
    <name evidence="2" type="ORF">G3T38_06745</name>
</gene>
<proteinExistence type="predicted"/>
<comment type="caution">
    <text evidence="2">The sequence shown here is derived from an EMBL/GenBank/DDBJ whole genome shotgun (WGS) entry which is preliminary data.</text>
</comment>
<dbReference type="Proteomes" id="UP000468687">
    <property type="component" value="Unassembled WGS sequence"/>
</dbReference>
<name>A0A6P0HHB3_9ACTN</name>
<evidence type="ECO:0000313" key="3">
    <source>
        <dbReference type="Proteomes" id="UP000468687"/>
    </source>
</evidence>
<evidence type="ECO:0000256" key="1">
    <source>
        <dbReference type="SAM" id="SignalP"/>
    </source>
</evidence>
<accession>A0A6P0HHB3</accession>
<sequence>MKSVPSPVRLVVALVMTSLAATGLGACADSEPHRDDAKLPAVDGDASAVCPGGTRTDGGLITCADLFEDGAPLRLPADPSDAARFGAVVRGGGGLWTREGVVPLSEAVAASVVAENTTASEITADGMPYASQIYGALIEGGEVVALRPVVRVSEDTIVAHTFAGAVLEGTITRFVDGGYDQADPLPVRIEVADQANDGTVEATIVNADRAIRSSTGTCFPALSGDAASNPLRAPFTAEIGLERYPSMHADFDDEMLLTWDESTSNMGAAFYPSMATLMGADPLGDQWEVDIHGTPTAGPSLRLVRVEGGGGACS</sequence>
<evidence type="ECO:0008006" key="4">
    <source>
        <dbReference type="Google" id="ProtNLM"/>
    </source>
</evidence>
<dbReference type="AlphaFoldDB" id="A0A6P0HHB3"/>
<reference evidence="2 3" key="1">
    <citation type="journal article" date="2014" name="Int. J. Syst. Evol. Microbiol.">
        <title>Nocardioides zeae sp. nov., isolated from the stem of Zea mays.</title>
        <authorList>
            <person name="Glaeser S.P."/>
            <person name="McInroy J.A."/>
            <person name="Busse H.J."/>
            <person name="Kampfer P."/>
        </authorList>
    </citation>
    <scope>NUCLEOTIDE SEQUENCE [LARGE SCALE GENOMIC DNA]</scope>
    <source>
        <strain evidence="2 3">JCM 30728</strain>
    </source>
</reference>
<dbReference type="RefSeq" id="WP_163771352.1">
    <property type="nucleotide sequence ID" value="NZ_JAAGXA010000004.1"/>
</dbReference>
<feature type="signal peptide" evidence="1">
    <location>
        <begin position="1"/>
        <end position="20"/>
    </location>
</feature>
<evidence type="ECO:0000313" key="2">
    <source>
        <dbReference type="EMBL" id="NEN77971.1"/>
    </source>
</evidence>
<feature type="chain" id="PRO_5038700359" description="Lipoprotein" evidence="1">
    <location>
        <begin position="21"/>
        <end position="314"/>
    </location>
</feature>
<keyword evidence="1" id="KW-0732">Signal</keyword>
<organism evidence="2 3">
    <name type="scientific">Nocardioides zeae</name>
    <dbReference type="NCBI Taxonomy" id="1457234"/>
    <lineage>
        <taxon>Bacteria</taxon>
        <taxon>Bacillati</taxon>
        <taxon>Actinomycetota</taxon>
        <taxon>Actinomycetes</taxon>
        <taxon>Propionibacteriales</taxon>
        <taxon>Nocardioidaceae</taxon>
        <taxon>Nocardioides</taxon>
    </lineage>
</organism>